<dbReference type="GeneID" id="94833160"/>
<dbReference type="RefSeq" id="XP_068367191.1">
    <property type="nucleotide sequence ID" value="XM_068498456.1"/>
</dbReference>
<keyword evidence="2" id="KW-1185">Reference proteome</keyword>
<dbReference type="OrthoDB" id="416253at2759"/>
<organism evidence="1 2">
    <name type="scientific">Tritrichomonas foetus</name>
    <dbReference type="NCBI Taxonomy" id="1144522"/>
    <lineage>
        <taxon>Eukaryota</taxon>
        <taxon>Metamonada</taxon>
        <taxon>Parabasalia</taxon>
        <taxon>Tritrichomonadida</taxon>
        <taxon>Tritrichomonadidae</taxon>
        <taxon>Tritrichomonas</taxon>
    </lineage>
</organism>
<evidence type="ECO:0000313" key="2">
    <source>
        <dbReference type="Proteomes" id="UP000179807"/>
    </source>
</evidence>
<evidence type="ECO:0000313" key="1">
    <source>
        <dbReference type="EMBL" id="OHT14055.1"/>
    </source>
</evidence>
<dbReference type="EMBL" id="MLAK01000422">
    <property type="protein sequence ID" value="OHT14055.1"/>
    <property type="molecule type" value="Genomic_DNA"/>
</dbReference>
<sequence length="61" mass="7050">MQEFPRFGLGTFLSDKGVTQEAVRYAIEECGYNNVDCAWAYFNEKEVGDALHDLFERKVIK</sequence>
<proteinExistence type="predicted"/>
<dbReference type="InterPro" id="IPR036812">
    <property type="entry name" value="NAD(P)_OxRdtase_dom_sf"/>
</dbReference>
<accession>A0A1J4KS03</accession>
<dbReference type="Proteomes" id="UP000179807">
    <property type="component" value="Unassembled WGS sequence"/>
</dbReference>
<dbReference type="SUPFAM" id="SSF51430">
    <property type="entry name" value="NAD(P)-linked oxidoreductase"/>
    <property type="match status" value="1"/>
</dbReference>
<dbReference type="AlphaFoldDB" id="A0A1J4KS03"/>
<evidence type="ECO:0008006" key="3">
    <source>
        <dbReference type="Google" id="ProtNLM"/>
    </source>
</evidence>
<reference evidence="1" key="1">
    <citation type="submission" date="2016-10" db="EMBL/GenBank/DDBJ databases">
        <authorList>
            <person name="Benchimol M."/>
            <person name="Almeida L.G."/>
            <person name="Vasconcelos A.T."/>
            <person name="Perreira-Neves A."/>
            <person name="Rosa I.A."/>
            <person name="Tasca T."/>
            <person name="Bogo M.R."/>
            <person name="de Souza W."/>
        </authorList>
    </citation>
    <scope>NUCLEOTIDE SEQUENCE [LARGE SCALE GENOMIC DNA]</scope>
    <source>
        <strain evidence="1">K</strain>
    </source>
</reference>
<protein>
    <recommendedName>
        <fullName evidence="3">NADP-dependent oxidoreductase domain-containing protein</fullName>
    </recommendedName>
</protein>
<gene>
    <name evidence="1" type="ORF">TRFO_15552</name>
</gene>
<dbReference type="VEuPathDB" id="TrichDB:TRFO_15552"/>
<name>A0A1J4KS03_9EUKA</name>
<dbReference type="Gene3D" id="3.20.20.100">
    <property type="entry name" value="NADP-dependent oxidoreductase domain"/>
    <property type="match status" value="1"/>
</dbReference>
<comment type="caution">
    <text evidence="1">The sequence shown here is derived from an EMBL/GenBank/DDBJ whole genome shotgun (WGS) entry which is preliminary data.</text>
</comment>